<keyword evidence="5" id="KW-1185">Reference proteome</keyword>
<sequence length="145" mass="16264">MSRVLVLLCGLLLPAGLAAAVFKCIGPQGQHSYQDHPCPADHVAHTLHGGSFSLVTREPYQLRALQDSRQQTARQAGTLQQEQAKAQQLRQRQLVQQRKHCSRLHNRHHTLQRQLSRSRSALQTQRLQSRLASLSKDLHDAACPS</sequence>
<dbReference type="InterPro" id="IPR025392">
    <property type="entry name" value="DUF4124"/>
</dbReference>
<feature type="signal peptide" evidence="2">
    <location>
        <begin position="1"/>
        <end position="19"/>
    </location>
</feature>
<evidence type="ECO:0000313" key="5">
    <source>
        <dbReference type="Proteomes" id="UP000248395"/>
    </source>
</evidence>
<feature type="chain" id="PRO_5016425892" evidence="2">
    <location>
        <begin position="20"/>
        <end position="145"/>
    </location>
</feature>
<dbReference type="Proteomes" id="UP000248395">
    <property type="component" value="Unassembled WGS sequence"/>
</dbReference>
<dbReference type="AlphaFoldDB" id="A0A318JC38"/>
<organism evidence="4 5">
    <name type="scientific">Aquitalea magnusonii</name>
    <dbReference type="NCBI Taxonomy" id="332411"/>
    <lineage>
        <taxon>Bacteria</taxon>
        <taxon>Pseudomonadati</taxon>
        <taxon>Pseudomonadota</taxon>
        <taxon>Betaproteobacteria</taxon>
        <taxon>Neisseriales</taxon>
        <taxon>Chromobacteriaceae</taxon>
        <taxon>Aquitalea</taxon>
    </lineage>
</organism>
<feature type="region of interest" description="Disordered" evidence="1">
    <location>
        <begin position="66"/>
        <end position="90"/>
    </location>
</feature>
<dbReference type="RefSeq" id="WP_158527742.1">
    <property type="nucleotide sequence ID" value="NZ_QJKC01000013.1"/>
</dbReference>
<accession>A0A318JC38</accession>
<evidence type="ECO:0000259" key="3">
    <source>
        <dbReference type="Pfam" id="PF13511"/>
    </source>
</evidence>
<dbReference type="Pfam" id="PF13511">
    <property type="entry name" value="DUF4124"/>
    <property type="match status" value="1"/>
</dbReference>
<comment type="caution">
    <text evidence="4">The sequence shown here is derived from an EMBL/GenBank/DDBJ whole genome shotgun (WGS) entry which is preliminary data.</text>
</comment>
<name>A0A318JC38_9NEIS</name>
<keyword evidence="2" id="KW-0732">Signal</keyword>
<feature type="domain" description="DUF4124" evidence="3">
    <location>
        <begin position="11"/>
        <end position="45"/>
    </location>
</feature>
<proteinExistence type="predicted"/>
<feature type="compositionally biased region" description="Low complexity" evidence="1">
    <location>
        <begin position="79"/>
        <end position="90"/>
    </location>
</feature>
<gene>
    <name evidence="4" type="ORF">DFR38_11391</name>
</gene>
<evidence type="ECO:0000256" key="1">
    <source>
        <dbReference type="SAM" id="MobiDB-lite"/>
    </source>
</evidence>
<dbReference type="OrthoDB" id="8596398at2"/>
<evidence type="ECO:0000256" key="2">
    <source>
        <dbReference type="SAM" id="SignalP"/>
    </source>
</evidence>
<protein>
    <submittedName>
        <fullName evidence="4">Uncharacterized protein DUF4124</fullName>
    </submittedName>
</protein>
<evidence type="ECO:0000313" key="4">
    <source>
        <dbReference type="EMBL" id="PXX44409.1"/>
    </source>
</evidence>
<dbReference type="EMBL" id="QJKC01000013">
    <property type="protein sequence ID" value="PXX44409.1"/>
    <property type="molecule type" value="Genomic_DNA"/>
</dbReference>
<reference evidence="4 5" key="1">
    <citation type="submission" date="2018-05" db="EMBL/GenBank/DDBJ databases">
        <title>Genomic Encyclopedia of Type Strains, Phase IV (KMG-IV): sequencing the most valuable type-strain genomes for metagenomic binning, comparative biology and taxonomic classification.</title>
        <authorList>
            <person name="Goeker M."/>
        </authorList>
    </citation>
    <scope>NUCLEOTIDE SEQUENCE [LARGE SCALE GENOMIC DNA]</scope>
    <source>
        <strain evidence="4 5">DSM 25134</strain>
    </source>
</reference>
<feature type="compositionally biased region" description="Polar residues" evidence="1">
    <location>
        <begin position="67"/>
        <end position="78"/>
    </location>
</feature>